<protein>
    <submittedName>
        <fullName evidence="2">Uncharacterized protein</fullName>
    </submittedName>
</protein>
<evidence type="ECO:0000256" key="1">
    <source>
        <dbReference type="SAM" id="MobiDB-lite"/>
    </source>
</evidence>
<reference evidence="2 3" key="1">
    <citation type="submission" date="2015-12" db="EMBL/GenBank/DDBJ databases">
        <title>The genome of Folsomia candida.</title>
        <authorList>
            <person name="Faddeeva A."/>
            <person name="Derks M.F."/>
            <person name="Anvar Y."/>
            <person name="Smit S."/>
            <person name="Van Straalen N."/>
            <person name="Roelofs D."/>
        </authorList>
    </citation>
    <scope>NUCLEOTIDE SEQUENCE [LARGE SCALE GENOMIC DNA]</scope>
    <source>
        <strain evidence="2 3">VU population</strain>
        <tissue evidence="2">Whole body</tissue>
    </source>
</reference>
<keyword evidence="3" id="KW-1185">Reference proteome</keyword>
<gene>
    <name evidence="2" type="ORF">Fcan01_28556</name>
</gene>
<evidence type="ECO:0000313" key="3">
    <source>
        <dbReference type="Proteomes" id="UP000198287"/>
    </source>
</evidence>
<comment type="caution">
    <text evidence="2">The sequence shown here is derived from an EMBL/GenBank/DDBJ whole genome shotgun (WGS) entry which is preliminary data.</text>
</comment>
<dbReference type="Proteomes" id="UP000198287">
    <property type="component" value="Unassembled WGS sequence"/>
</dbReference>
<accession>A0A226CT73</accession>
<proteinExistence type="predicted"/>
<evidence type="ECO:0000313" key="2">
    <source>
        <dbReference type="EMBL" id="OXA36685.1"/>
    </source>
</evidence>
<feature type="region of interest" description="Disordered" evidence="1">
    <location>
        <begin position="361"/>
        <end position="381"/>
    </location>
</feature>
<dbReference type="EMBL" id="LNIX01000079">
    <property type="protein sequence ID" value="OXA36685.1"/>
    <property type="molecule type" value="Genomic_DNA"/>
</dbReference>
<name>A0A226CT73_FOLCA</name>
<sequence length="466" mass="51945">MLPYFGKLSTTSVPYLDLYVGLNEINVTLHVVMFETSKRPVLEGNEIDTSTSCLSYGPVFHTDLTPTNLLHLAKLCYVRTLTPVGNYGDEGLSDDLYGEIDLADPDELVAKAVDELPRKVGGVLGIRDIINIGIGTHDERYLPFFTLMVDYEDYTGTTQTSKVCLLLSTTLDFLFENELESEIWDCRPLCVYSDVAGFSNFRFDDANDSDLIEDVWNCLRGKMLDDPVGWLEDVKTLESLKRPDVLQENYGDETVPPSSELTINEVQLEWRSCEKGANYLNMVVQVEVFGGQGDDVKRKMSIHAAIIELGVPLKSSDLENFMILKTRRNNEYSLYKPSDILRPPASAYSGLRLATRTPASAYSGLQKKSRTPASGGRSTYSKPGILLSMRSEILRTPASVLRPPAGHVYSGLRVLRPPAGHVYSGLRVLRPPEKAAYSGLRRPGYVLQARSTPIYAVYWASNTQNR</sequence>
<organism evidence="2 3">
    <name type="scientific">Folsomia candida</name>
    <name type="common">Springtail</name>
    <dbReference type="NCBI Taxonomy" id="158441"/>
    <lineage>
        <taxon>Eukaryota</taxon>
        <taxon>Metazoa</taxon>
        <taxon>Ecdysozoa</taxon>
        <taxon>Arthropoda</taxon>
        <taxon>Hexapoda</taxon>
        <taxon>Collembola</taxon>
        <taxon>Entomobryomorpha</taxon>
        <taxon>Isotomoidea</taxon>
        <taxon>Isotomidae</taxon>
        <taxon>Proisotominae</taxon>
        <taxon>Folsomia</taxon>
    </lineage>
</organism>
<dbReference type="AlphaFoldDB" id="A0A226CT73"/>